<evidence type="ECO:0000256" key="4">
    <source>
        <dbReference type="PIRSR" id="PIRSR005384-2"/>
    </source>
</evidence>
<sequence>MKVAVGSDHGGLDLKTIIVEELKKSGIEVLDVGTNSTESSDYPDFAKKAVGLILKGEAELGVLICGTGIGMSIAANRYKGIRAAVAWNEFMAKMARNHNDANILVLGGRVTGFELAKEILKVFLKESFDGGRHKRRIDKIDSIILK</sequence>
<dbReference type="PANTHER" id="PTHR30345:SF0">
    <property type="entry name" value="DNA DAMAGE-REPAIR_TOLERATION PROTEIN DRT102"/>
    <property type="match status" value="1"/>
</dbReference>
<feature type="binding site" evidence="4">
    <location>
        <position position="99"/>
    </location>
    <ligand>
        <name>D-ribulose 5-phosphate</name>
        <dbReference type="ChEBI" id="CHEBI:58121"/>
    </ligand>
</feature>
<feature type="binding site" evidence="4">
    <location>
        <position position="136"/>
    </location>
    <ligand>
        <name>D-ribulose 5-phosphate</name>
        <dbReference type="ChEBI" id="CHEBI:58121"/>
    </ligand>
</feature>
<feature type="binding site" evidence="4">
    <location>
        <begin position="66"/>
        <end position="70"/>
    </location>
    <ligand>
        <name>D-ribulose 5-phosphate</name>
        <dbReference type="ChEBI" id="CHEBI:58121"/>
    </ligand>
</feature>
<evidence type="ECO:0000256" key="3">
    <source>
        <dbReference type="PIRSR" id="PIRSR005384-1"/>
    </source>
</evidence>
<reference evidence="5" key="1">
    <citation type="journal article" date="2021" name="Environ. Microbiol.">
        <title>Genomic characterization of three novel Desulfobacterota classes expand the metabolic and phylogenetic diversity of the phylum.</title>
        <authorList>
            <person name="Murphy C.L."/>
            <person name="Biggerstaff J."/>
            <person name="Eichhorn A."/>
            <person name="Ewing E."/>
            <person name="Shahan R."/>
            <person name="Soriano D."/>
            <person name="Stewart S."/>
            <person name="VanMol K."/>
            <person name="Walker R."/>
            <person name="Walters P."/>
            <person name="Elshahed M.S."/>
            <person name="Youssef N.H."/>
        </authorList>
    </citation>
    <scope>NUCLEOTIDE SEQUENCE</scope>
    <source>
        <strain evidence="5">Zod_Metabat.24</strain>
    </source>
</reference>
<feature type="binding site" evidence="4">
    <location>
        <position position="132"/>
    </location>
    <ligand>
        <name>D-ribulose 5-phosphate</name>
        <dbReference type="ChEBI" id="CHEBI:58121"/>
    </ligand>
</feature>
<feature type="active site" description="Proton acceptor" evidence="3">
    <location>
        <position position="65"/>
    </location>
</feature>
<comment type="caution">
    <text evidence="5">The sequence shown here is derived from an EMBL/GenBank/DDBJ whole genome shotgun (WGS) entry which is preliminary data.</text>
</comment>
<feature type="binding site" evidence="4">
    <location>
        <begin position="8"/>
        <end position="9"/>
    </location>
    <ligand>
        <name>D-ribulose 5-phosphate</name>
        <dbReference type="ChEBI" id="CHEBI:58121"/>
    </ligand>
</feature>
<dbReference type="SUPFAM" id="SSF89623">
    <property type="entry name" value="Ribose/Galactose isomerase RpiB/AlsB"/>
    <property type="match status" value="1"/>
</dbReference>
<evidence type="ECO:0000256" key="2">
    <source>
        <dbReference type="ARBA" id="ARBA00023235"/>
    </source>
</evidence>
<gene>
    <name evidence="5" type="primary">rpiB</name>
    <name evidence="5" type="ORF">JW984_11810</name>
</gene>
<protein>
    <submittedName>
        <fullName evidence="5">Ribose 5-phosphate isomerase B</fullName>
        <ecNumber evidence="5">5.3.1.6</ecNumber>
    </submittedName>
</protein>
<dbReference type="EMBL" id="JAFGIX010000057">
    <property type="protein sequence ID" value="MBN1573873.1"/>
    <property type="molecule type" value="Genomic_DNA"/>
</dbReference>
<evidence type="ECO:0000313" key="5">
    <source>
        <dbReference type="EMBL" id="MBN1573873.1"/>
    </source>
</evidence>
<dbReference type="PIRSF" id="PIRSF005384">
    <property type="entry name" value="RpiB_LacA_B"/>
    <property type="match status" value="1"/>
</dbReference>
<dbReference type="Gene3D" id="3.40.1400.10">
    <property type="entry name" value="Sugar-phosphate isomerase, RpiB/LacA/LacB"/>
    <property type="match status" value="1"/>
</dbReference>
<name>A0A9D8PQ10_9DELT</name>
<dbReference type="GO" id="GO:0005975">
    <property type="term" value="P:carbohydrate metabolic process"/>
    <property type="evidence" value="ECO:0007669"/>
    <property type="project" value="InterPro"/>
</dbReference>
<dbReference type="NCBIfam" id="TIGR00689">
    <property type="entry name" value="rpiB_lacA_lacB"/>
    <property type="match status" value="1"/>
</dbReference>
<dbReference type="Proteomes" id="UP000809273">
    <property type="component" value="Unassembled WGS sequence"/>
</dbReference>
<comment type="similarity">
    <text evidence="1">Belongs to the LacAB/RpiB family.</text>
</comment>
<dbReference type="PANTHER" id="PTHR30345">
    <property type="entry name" value="RIBOSE-5-PHOSPHATE ISOMERASE B"/>
    <property type="match status" value="1"/>
</dbReference>
<evidence type="ECO:0000256" key="1">
    <source>
        <dbReference type="ARBA" id="ARBA00008754"/>
    </source>
</evidence>
<evidence type="ECO:0000313" key="6">
    <source>
        <dbReference type="Proteomes" id="UP000809273"/>
    </source>
</evidence>
<proteinExistence type="inferred from homology"/>
<dbReference type="NCBIfam" id="NF004051">
    <property type="entry name" value="PRK05571.1"/>
    <property type="match status" value="1"/>
</dbReference>
<dbReference type="EC" id="5.3.1.6" evidence="5"/>
<dbReference type="GO" id="GO:0004751">
    <property type="term" value="F:ribose-5-phosphate isomerase activity"/>
    <property type="evidence" value="ECO:0007669"/>
    <property type="project" value="UniProtKB-EC"/>
</dbReference>
<dbReference type="Pfam" id="PF02502">
    <property type="entry name" value="LacAB_rpiB"/>
    <property type="match status" value="1"/>
</dbReference>
<organism evidence="5 6">
    <name type="scientific">Candidatus Zymogenus saltonus</name>
    <dbReference type="NCBI Taxonomy" id="2844893"/>
    <lineage>
        <taxon>Bacteria</taxon>
        <taxon>Deltaproteobacteria</taxon>
        <taxon>Candidatus Zymogenia</taxon>
        <taxon>Candidatus Zymogeniales</taxon>
        <taxon>Candidatus Zymogenaceae</taxon>
        <taxon>Candidatus Zymogenus</taxon>
    </lineage>
</organism>
<dbReference type="InterPro" id="IPR003500">
    <property type="entry name" value="RpiB_LacA_LacB"/>
</dbReference>
<dbReference type="NCBIfam" id="TIGR01120">
    <property type="entry name" value="rpiB"/>
    <property type="match status" value="1"/>
</dbReference>
<dbReference type="AlphaFoldDB" id="A0A9D8PQ10"/>
<dbReference type="InterPro" id="IPR036569">
    <property type="entry name" value="RpiB_LacA_LacB_sf"/>
</dbReference>
<feature type="binding site" evidence="4">
    <location>
        <position position="109"/>
    </location>
    <ligand>
        <name>D-ribulose 5-phosphate</name>
        <dbReference type="ChEBI" id="CHEBI:58121"/>
    </ligand>
</feature>
<dbReference type="InterPro" id="IPR004785">
    <property type="entry name" value="RpiB"/>
</dbReference>
<reference evidence="5" key="2">
    <citation type="submission" date="2021-01" db="EMBL/GenBank/DDBJ databases">
        <authorList>
            <person name="Hahn C.R."/>
            <person name="Youssef N.H."/>
            <person name="Elshahed M."/>
        </authorList>
    </citation>
    <scope>NUCLEOTIDE SEQUENCE</scope>
    <source>
        <strain evidence="5">Zod_Metabat.24</strain>
    </source>
</reference>
<accession>A0A9D8PQ10</accession>
<keyword evidence="2 5" id="KW-0413">Isomerase</keyword>
<feature type="active site" description="Proton donor" evidence="3">
    <location>
        <position position="98"/>
    </location>
</feature>